<dbReference type="HOGENOM" id="CLU_733391_0_0_11"/>
<feature type="transmembrane region" description="Helical" evidence="1">
    <location>
        <begin position="126"/>
        <end position="143"/>
    </location>
</feature>
<keyword evidence="3" id="KW-1185">Reference proteome</keyword>
<reference evidence="2 3" key="1">
    <citation type="journal article" date="2012" name="Stand. Genomic Sci.">
        <title>Genome sequence of the soil bacterium Saccharomonospora azurea type strain (NA-128(T)).</title>
        <authorList>
            <person name="Klenk H.P."/>
            <person name="Held B."/>
            <person name="Lucas S."/>
            <person name="Lapidus A."/>
            <person name="Copeland A."/>
            <person name="Hammon N."/>
            <person name="Pitluck S."/>
            <person name="Goodwin L.A."/>
            <person name="Han C."/>
            <person name="Tapia R."/>
            <person name="Brambilla E.M."/>
            <person name="Potter G."/>
            <person name="Land M."/>
            <person name="Ivanova N."/>
            <person name="Rohde M."/>
            <person name="Goker M."/>
            <person name="Detter J.C."/>
            <person name="Kyrpides N.C."/>
            <person name="Woyke T."/>
        </authorList>
    </citation>
    <scope>NUCLEOTIDE SEQUENCE [LARGE SCALE GENOMIC DNA]</scope>
    <source>
        <strain evidence="2 3">NA-128</strain>
    </source>
</reference>
<feature type="transmembrane region" description="Helical" evidence="1">
    <location>
        <begin position="180"/>
        <end position="199"/>
    </location>
</feature>
<dbReference type="RefSeq" id="WP_005444149.1">
    <property type="nucleotide sequence ID" value="NZ_CM001466.1"/>
</dbReference>
<proteinExistence type="predicted"/>
<feature type="transmembrane region" description="Helical" evidence="1">
    <location>
        <begin position="205"/>
        <end position="222"/>
    </location>
</feature>
<evidence type="ECO:0000256" key="1">
    <source>
        <dbReference type="SAM" id="Phobius"/>
    </source>
</evidence>
<dbReference type="Proteomes" id="UP000004705">
    <property type="component" value="Chromosome"/>
</dbReference>
<organism evidence="2 3">
    <name type="scientific">Saccharomonospora azurea NA-128</name>
    <dbReference type="NCBI Taxonomy" id="882081"/>
    <lineage>
        <taxon>Bacteria</taxon>
        <taxon>Bacillati</taxon>
        <taxon>Actinomycetota</taxon>
        <taxon>Actinomycetes</taxon>
        <taxon>Pseudonocardiales</taxon>
        <taxon>Pseudonocardiaceae</taxon>
        <taxon>Saccharomonospora</taxon>
    </lineage>
</organism>
<evidence type="ECO:0000313" key="2">
    <source>
        <dbReference type="EMBL" id="EHY90653.1"/>
    </source>
</evidence>
<feature type="transmembrane region" description="Helical" evidence="1">
    <location>
        <begin position="91"/>
        <end position="114"/>
    </location>
</feature>
<evidence type="ECO:0000313" key="3">
    <source>
        <dbReference type="Proteomes" id="UP000004705"/>
    </source>
</evidence>
<keyword evidence="1" id="KW-0472">Membrane</keyword>
<keyword evidence="1" id="KW-1133">Transmembrane helix</keyword>
<protein>
    <submittedName>
        <fullName evidence="2">Uncharacterized protein</fullName>
    </submittedName>
</protein>
<name>H8GAI8_9PSEU</name>
<feature type="transmembrane region" description="Helical" evidence="1">
    <location>
        <begin position="229"/>
        <end position="254"/>
    </location>
</feature>
<accession>H8GAI8</accession>
<dbReference type="Pfam" id="PF22564">
    <property type="entry name" value="HAAS"/>
    <property type="match status" value="1"/>
</dbReference>
<gene>
    <name evidence="2" type="ORF">SacazDRAFT_03793</name>
</gene>
<dbReference type="AlphaFoldDB" id="H8GAI8"/>
<keyword evidence="1" id="KW-0812">Transmembrane</keyword>
<sequence>MTAHTHPVVRAYLARVRTALSDLPSAEIDEIVEDVRPHLAELVDSLGDRASVAAMTEELGEPESYAAEVRAAGEYPPAPNESARAEKPRTALARAVLAGLLAATICAAATGMVLAVDLTGDDALPLLALTIVLVGGAAGYLVVRGTQDLRALPEVRKLAELRGAKNAASRGVRLLQMLNPVWWVVSAALLGLLAVASAVGQSSGILALVILLALAGIALWAGPKAARDLRWVAVVVPLSALVVGSGLGTAGYVLQNVGDDDPYADELHYAYATQNVADDGSPALYYGSRQVENLYVFDSEGKPLTDVYVYGEDGSPVLMPRYGCDPHAQTKIQTGKDNKFPRPHIEQGGYDEFGTVNGYNVSRPFCHEIDEVPFTVAVPGGE</sequence>
<dbReference type="OrthoDB" id="5185521at2"/>
<dbReference type="EMBL" id="CM001466">
    <property type="protein sequence ID" value="EHY90653.1"/>
    <property type="molecule type" value="Genomic_DNA"/>
</dbReference>